<feature type="transmembrane region" description="Helical" evidence="12">
    <location>
        <begin position="795"/>
        <end position="819"/>
    </location>
</feature>
<dbReference type="CDD" id="cd11304">
    <property type="entry name" value="Cadherin_repeat"/>
    <property type="match status" value="7"/>
</dbReference>
<dbReference type="FunFam" id="2.60.40.60:FF:000005">
    <property type="entry name" value="Protocadherin 9"/>
    <property type="match status" value="1"/>
</dbReference>
<dbReference type="InParanoid" id="K1PLH5"/>
<feature type="domain" description="Cadherin" evidence="13">
    <location>
        <begin position="360"/>
        <end position="462"/>
    </location>
</feature>
<sequence>MASVWTQQDTFFVTFHLKEDLPNNTLIGSLEQEIGLSAKISISLPNLKFTLKKKEEPIISLFRLSNSSQLFTKQVIDREKVSACQYKPQCVFNFEIVVTSNASSYFGQINVQVNVTDVNDHSPKFDPNFIRLSLPESTTANKSVYRVEPAQDYDTGGNNSVQSYELNQITPSGSASMDFRMEEIRSISEVSRNILTNVNLDYEREQLYVYHILARDGGNPQRTGTFTLEVNVVDENDNSPIFDKSQAAVTIEEYTAVNTPFYVFHASDKDSGKNGQIEFRFKKFQEQWQEIATLFSIHNETGTVKVIGNLKYEHGKVYHIIVEATDKGDIPRYATAQLDVTVKDSGNNAPKININFLSTDQGNNTVSVSEDAFLEQAIAIVIVEDSDTGPNGEVTCRTFNTFFGLQSLDDGYKVIIQHYLDRETQSSHHIKITCADKGTPVLDSVLEFTVNVLDANDNPPKFSQFYYNAKVNETNNRGKEIIQVLATDKDIGKNGQISYFIEPPTDNRFSIGPETGIVTANVDFDREQSVHITFTVRATDHGTPPQNTTANIWLDIEDVNDNPPNFLKANFVISVDENLPNGSFVGAVQAVDKDEGKNGEFDFSISGDYSNKSVIPFTVSPSGEIKTYESLDREFLNRYDFQVLAVDKGDPSLTGTAHVTININDKNDNAPIFIFPSTDNHTIIIPNTTPLESIIASIQAYDLDEDTNGYGNGKVMFYIDGGNEGGIFYLNHDTGSLHFRKAVSVAQDYTFHLKIRARDNGHEALEAKRDLDIIVKYMNATASSIPDPNDSDKNILIVVIVVCVTIVVSVALIALICMLRRKNEDKMKDDGPPFLASGSPTSALYDRPPAYPYQNGTPGDKSRPRVSFSKENDTFTKQQLMEKMTGHPNGRNEQGKYTGHNQQNPKSHTEESPSEISGETIPSDSGHGGSEEDFNSHNHNNNMDKRIPLQPSYLKNGVFMMQEPINNHSNTLPNERRLNSTSSNQPVSKYIDDSLLTSSINSLWSDNHTVNRQNSCNVQKLPTIPAWTGYHQGDRMNDSLLFYSKDTTLGSHSAHSRDDDECTTTSGSYTINPDEIDDSFDNRPRDIFDGSIAEPGEISAWIKKTISELVSVKKNRAEENLFTY</sequence>
<dbReference type="AlphaFoldDB" id="K1PLH5"/>
<reference evidence="14" key="1">
    <citation type="journal article" date="2012" name="Nature">
        <title>The oyster genome reveals stress adaptation and complexity of shell formation.</title>
        <authorList>
            <person name="Zhang G."/>
            <person name="Fang X."/>
            <person name="Guo X."/>
            <person name="Li L."/>
            <person name="Luo R."/>
            <person name="Xu F."/>
            <person name="Yang P."/>
            <person name="Zhang L."/>
            <person name="Wang X."/>
            <person name="Qi H."/>
            <person name="Xiong Z."/>
            <person name="Que H."/>
            <person name="Xie Y."/>
            <person name="Holland P.W."/>
            <person name="Paps J."/>
            <person name="Zhu Y."/>
            <person name="Wu F."/>
            <person name="Chen Y."/>
            <person name="Wang J."/>
            <person name="Peng C."/>
            <person name="Meng J."/>
            <person name="Yang L."/>
            <person name="Liu J."/>
            <person name="Wen B."/>
            <person name="Zhang N."/>
            <person name="Huang Z."/>
            <person name="Zhu Q."/>
            <person name="Feng Y."/>
            <person name="Mount A."/>
            <person name="Hedgecock D."/>
            <person name="Xu Z."/>
            <person name="Liu Y."/>
            <person name="Domazet-Loso T."/>
            <person name="Du Y."/>
            <person name="Sun X."/>
            <person name="Zhang S."/>
            <person name="Liu B."/>
            <person name="Cheng P."/>
            <person name="Jiang X."/>
            <person name="Li J."/>
            <person name="Fan D."/>
            <person name="Wang W."/>
            <person name="Fu W."/>
            <person name="Wang T."/>
            <person name="Wang B."/>
            <person name="Zhang J."/>
            <person name="Peng Z."/>
            <person name="Li Y."/>
            <person name="Li N."/>
            <person name="Wang J."/>
            <person name="Chen M."/>
            <person name="He Y."/>
            <person name="Tan F."/>
            <person name="Song X."/>
            <person name="Zheng Q."/>
            <person name="Huang R."/>
            <person name="Yang H."/>
            <person name="Du X."/>
            <person name="Chen L."/>
            <person name="Yang M."/>
            <person name="Gaffney P.M."/>
            <person name="Wang S."/>
            <person name="Luo L."/>
            <person name="She Z."/>
            <person name="Ming Y."/>
            <person name="Huang W."/>
            <person name="Zhang S."/>
            <person name="Huang B."/>
            <person name="Zhang Y."/>
            <person name="Qu T."/>
            <person name="Ni P."/>
            <person name="Miao G."/>
            <person name="Wang J."/>
            <person name="Wang Q."/>
            <person name="Steinberg C.E."/>
            <person name="Wang H."/>
            <person name="Li N."/>
            <person name="Qian L."/>
            <person name="Zhang G."/>
            <person name="Li Y."/>
            <person name="Yang H."/>
            <person name="Liu X."/>
            <person name="Wang J."/>
            <person name="Yin Y."/>
            <person name="Wang J."/>
        </authorList>
    </citation>
    <scope>NUCLEOTIDE SEQUENCE [LARGE SCALE GENOMIC DNA]</scope>
    <source>
        <strain evidence="14">05x7-T-G4-1.051#20</strain>
    </source>
</reference>
<keyword evidence="6" id="KW-0106">Calcium</keyword>
<evidence type="ECO:0000256" key="8">
    <source>
        <dbReference type="ARBA" id="ARBA00022989"/>
    </source>
</evidence>
<evidence type="ECO:0000259" key="13">
    <source>
        <dbReference type="PROSITE" id="PS50268"/>
    </source>
</evidence>
<evidence type="ECO:0000256" key="5">
    <source>
        <dbReference type="ARBA" id="ARBA00022737"/>
    </source>
</evidence>
<keyword evidence="7" id="KW-0130">Cell adhesion</keyword>
<dbReference type="Pfam" id="PF00028">
    <property type="entry name" value="Cadherin"/>
    <property type="match status" value="6"/>
</dbReference>
<dbReference type="HOGENOM" id="CLU_006480_5_1_1"/>
<dbReference type="PANTHER" id="PTHR24028:SF146">
    <property type="entry name" value="CADHERIN 96CB, ISOFORM D-RELATED"/>
    <property type="match status" value="1"/>
</dbReference>
<evidence type="ECO:0000256" key="1">
    <source>
        <dbReference type="ARBA" id="ARBA00004251"/>
    </source>
</evidence>
<dbReference type="InterPro" id="IPR002126">
    <property type="entry name" value="Cadherin-like_dom"/>
</dbReference>
<keyword evidence="9 12" id="KW-0472">Membrane</keyword>
<feature type="domain" description="Cadherin" evidence="13">
    <location>
        <begin position="567"/>
        <end position="673"/>
    </location>
</feature>
<comment type="subcellular location">
    <subcellularLocation>
        <location evidence="1">Cell membrane</location>
        <topology evidence="1">Single-pass type I membrane protein</topology>
    </subcellularLocation>
</comment>
<dbReference type="GO" id="GO:0005509">
    <property type="term" value="F:calcium ion binding"/>
    <property type="evidence" value="ECO:0007669"/>
    <property type="project" value="UniProtKB-UniRule"/>
</dbReference>
<dbReference type="PROSITE" id="PS50268">
    <property type="entry name" value="CADHERIN_2"/>
    <property type="match status" value="7"/>
</dbReference>
<dbReference type="GO" id="GO:0005886">
    <property type="term" value="C:plasma membrane"/>
    <property type="evidence" value="ECO:0007669"/>
    <property type="project" value="UniProtKB-SubCell"/>
</dbReference>
<dbReference type="InterPro" id="IPR050174">
    <property type="entry name" value="Protocadherin/Cadherin-CA"/>
</dbReference>
<organism evidence="14">
    <name type="scientific">Magallana gigas</name>
    <name type="common">Pacific oyster</name>
    <name type="synonym">Crassostrea gigas</name>
    <dbReference type="NCBI Taxonomy" id="29159"/>
    <lineage>
        <taxon>Eukaryota</taxon>
        <taxon>Metazoa</taxon>
        <taxon>Spiralia</taxon>
        <taxon>Lophotrochozoa</taxon>
        <taxon>Mollusca</taxon>
        <taxon>Bivalvia</taxon>
        <taxon>Autobranchia</taxon>
        <taxon>Pteriomorphia</taxon>
        <taxon>Ostreida</taxon>
        <taxon>Ostreoidea</taxon>
        <taxon>Ostreidae</taxon>
        <taxon>Magallana</taxon>
    </lineage>
</organism>
<dbReference type="PROSITE" id="PS00232">
    <property type="entry name" value="CADHERIN_1"/>
    <property type="match status" value="3"/>
</dbReference>
<evidence type="ECO:0000256" key="4">
    <source>
        <dbReference type="ARBA" id="ARBA00022729"/>
    </source>
</evidence>
<evidence type="ECO:0000256" key="11">
    <source>
        <dbReference type="SAM" id="MobiDB-lite"/>
    </source>
</evidence>
<feature type="region of interest" description="Disordered" evidence="11">
    <location>
        <begin position="967"/>
        <end position="986"/>
    </location>
</feature>
<feature type="domain" description="Cadherin" evidence="13">
    <location>
        <begin position="47"/>
        <end position="125"/>
    </location>
</feature>
<accession>K1PLH5</accession>
<dbReference type="FunFam" id="2.60.40.60:FF:000002">
    <property type="entry name" value="Protocadherin alpha 2"/>
    <property type="match status" value="1"/>
</dbReference>
<evidence type="ECO:0000256" key="12">
    <source>
        <dbReference type="SAM" id="Phobius"/>
    </source>
</evidence>
<evidence type="ECO:0000256" key="2">
    <source>
        <dbReference type="ARBA" id="ARBA00022475"/>
    </source>
</evidence>
<dbReference type="EMBL" id="JH817359">
    <property type="protein sequence ID" value="EKC19639.1"/>
    <property type="molecule type" value="Genomic_DNA"/>
</dbReference>
<dbReference type="FunFam" id="2.60.40.60:FF:000020">
    <property type="entry name" value="Dachsous cadherin-related 1b"/>
    <property type="match status" value="1"/>
</dbReference>
<keyword evidence="10" id="KW-0325">Glycoprotein</keyword>
<dbReference type="FunFam" id="2.60.40.60:FF:000092">
    <property type="entry name" value="Protocadherin 8"/>
    <property type="match status" value="1"/>
</dbReference>
<dbReference type="InterPro" id="IPR015919">
    <property type="entry name" value="Cadherin-like_sf"/>
</dbReference>
<feature type="region of interest" description="Disordered" evidence="11">
    <location>
        <begin position="827"/>
        <end position="868"/>
    </location>
</feature>
<dbReference type="InterPro" id="IPR013164">
    <property type="entry name" value="Cadherin_N"/>
</dbReference>
<feature type="region of interest" description="Disordered" evidence="11">
    <location>
        <begin position="885"/>
        <end position="948"/>
    </location>
</feature>
<dbReference type="InterPro" id="IPR020894">
    <property type="entry name" value="Cadherin_CS"/>
</dbReference>
<dbReference type="GO" id="GO:0007156">
    <property type="term" value="P:homophilic cell adhesion via plasma membrane adhesion molecules"/>
    <property type="evidence" value="ECO:0007669"/>
    <property type="project" value="InterPro"/>
</dbReference>
<keyword evidence="2" id="KW-1003">Cell membrane</keyword>
<feature type="domain" description="Cadherin" evidence="13">
    <location>
        <begin position="463"/>
        <end position="566"/>
    </location>
</feature>
<evidence type="ECO:0000313" key="14">
    <source>
        <dbReference type="EMBL" id="EKC19639.1"/>
    </source>
</evidence>
<name>K1PLH5_MAGGI</name>
<evidence type="ECO:0000256" key="3">
    <source>
        <dbReference type="ARBA" id="ARBA00022692"/>
    </source>
</evidence>
<dbReference type="SUPFAM" id="SSF49313">
    <property type="entry name" value="Cadherin-like"/>
    <property type="match status" value="6"/>
</dbReference>
<protein>
    <submittedName>
        <fullName evidence="14">Protocadherin-9</fullName>
    </submittedName>
</protein>
<evidence type="ECO:0000256" key="10">
    <source>
        <dbReference type="ARBA" id="ARBA00023180"/>
    </source>
</evidence>
<dbReference type="Pfam" id="PF08266">
    <property type="entry name" value="Cadherin_2"/>
    <property type="match status" value="1"/>
</dbReference>
<dbReference type="PRINTS" id="PR00205">
    <property type="entry name" value="CADHERIN"/>
</dbReference>
<dbReference type="SMART" id="SM00112">
    <property type="entry name" value="CA"/>
    <property type="match status" value="7"/>
</dbReference>
<keyword evidence="5" id="KW-0677">Repeat</keyword>
<keyword evidence="4" id="KW-0732">Signal</keyword>
<gene>
    <name evidence="14" type="ORF">CGI_10007999</name>
</gene>
<proteinExistence type="predicted"/>
<feature type="domain" description="Cadherin" evidence="13">
    <location>
        <begin position="243"/>
        <end position="352"/>
    </location>
</feature>
<dbReference type="PANTHER" id="PTHR24028">
    <property type="entry name" value="CADHERIN-87A"/>
    <property type="match status" value="1"/>
</dbReference>
<feature type="domain" description="Cadherin" evidence="13">
    <location>
        <begin position="126"/>
        <end position="242"/>
    </location>
</feature>
<keyword evidence="3 12" id="KW-0812">Transmembrane</keyword>
<keyword evidence="8 12" id="KW-1133">Transmembrane helix</keyword>
<feature type="compositionally biased region" description="Polar residues" evidence="11">
    <location>
        <begin position="914"/>
        <end position="923"/>
    </location>
</feature>
<dbReference type="Gene3D" id="2.60.40.60">
    <property type="entry name" value="Cadherins"/>
    <property type="match status" value="7"/>
</dbReference>
<evidence type="ECO:0000256" key="6">
    <source>
        <dbReference type="ARBA" id="ARBA00022837"/>
    </source>
</evidence>
<feature type="domain" description="Cadherin" evidence="13">
    <location>
        <begin position="677"/>
        <end position="788"/>
    </location>
</feature>
<evidence type="ECO:0000256" key="7">
    <source>
        <dbReference type="ARBA" id="ARBA00022889"/>
    </source>
</evidence>
<evidence type="ECO:0000256" key="9">
    <source>
        <dbReference type="ARBA" id="ARBA00023136"/>
    </source>
</evidence>